<evidence type="ECO:0000313" key="2">
    <source>
        <dbReference type="EMBL" id="SMY08427.1"/>
    </source>
</evidence>
<feature type="signal peptide" evidence="1">
    <location>
        <begin position="1"/>
        <end position="19"/>
    </location>
</feature>
<dbReference type="OrthoDB" id="7877343at2"/>
<dbReference type="EMBL" id="FXZK01000004">
    <property type="protein sequence ID" value="SMY08427.1"/>
    <property type="molecule type" value="Genomic_DNA"/>
</dbReference>
<evidence type="ECO:0000256" key="1">
    <source>
        <dbReference type="SAM" id="SignalP"/>
    </source>
</evidence>
<keyword evidence="3" id="KW-1185">Reference proteome</keyword>
<accession>A0A238LFD7</accession>
<dbReference type="RefSeq" id="WP_093992593.1">
    <property type="nucleotide sequence ID" value="NZ_FXZK01000004.1"/>
</dbReference>
<protein>
    <recommendedName>
        <fullName evidence="4">Dihydroxy-acid dehydratase</fullName>
    </recommendedName>
</protein>
<organism evidence="2 3">
    <name type="scientific">Flavimaricola marinus</name>
    <dbReference type="NCBI Taxonomy" id="1819565"/>
    <lineage>
        <taxon>Bacteria</taxon>
        <taxon>Pseudomonadati</taxon>
        <taxon>Pseudomonadota</taxon>
        <taxon>Alphaproteobacteria</taxon>
        <taxon>Rhodobacterales</taxon>
        <taxon>Paracoccaceae</taxon>
        <taxon>Flavimaricola</taxon>
    </lineage>
</organism>
<feature type="chain" id="PRO_5013257859" description="Dihydroxy-acid dehydratase" evidence="1">
    <location>
        <begin position="20"/>
        <end position="216"/>
    </location>
</feature>
<evidence type="ECO:0000313" key="3">
    <source>
        <dbReference type="Proteomes" id="UP000201613"/>
    </source>
</evidence>
<name>A0A238LFD7_9RHOB</name>
<keyword evidence="1" id="KW-0732">Signal</keyword>
<dbReference type="PROSITE" id="PS51257">
    <property type="entry name" value="PROKAR_LIPOPROTEIN"/>
    <property type="match status" value="1"/>
</dbReference>
<proteinExistence type="predicted"/>
<dbReference type="AlphaFoldDB" id="A0A238LFD7"/>
<evidence type="ECO:0008006" key="4">
    <source>
        <dbReference type="Google" id="ProtNLM"/>
    </source>
</evidence>
<sequence>MRLALLGLIATGLMGCDIAADLSGGSSEPVRAMSLLGGDVVVQAPDGYCIDERSSRARSGFVVMAGCALVSDQAEMPYRDGLITIQVGQPGTAAVDGSEDALRDLLSSASGVGLLSSTGDPSTISVDALNSRDNLVTVHFSDSAPPPFEGLEQLEWRAFFDLDDRLSTVTVRGFERSPLNENAGLGLLEQAVRSIQSANAARAAAQASDGSAEGDS</sequence>
<dbReference type="Proteomes" id="UP000201613">
    <property type="component" value="Unassembled WGS sequence"/>
</dbReference>
<reference evidence="2 3" key="1">
    <citation type="submission" date="2017-05" db="EMBL/GenBank/DDBJ databases">
        <authorList>
            <person name="Song R."/>
            <person name="Chenine A.L."/>
            <person name="Ruprecht R.M."/>
        </authorList>
    </citation>
    <scope>NUCLEOTIDE SEQUENCE [LARGE SCALE GENOMIC DNA]</scope>
    <source>
        <strain evidence="2 3">CECT 8899</strain>
    </source>
</reference>
<gene>
    <name evidence="2" type="ORF">LOM8899_02578</name>
</gene>